<sequence length="661" mass="74519">RTSTSRAGTACAPTGPHNQPLGWLPPFLHGKCESHLEPRNPRAVAAKLPPPNELISESRTDTSLAARPRRLELQRKGVHGRTRTPATRGPRESLGTNGAQPVSVARRDAVAEDFRGGAGPGAEVSGRRARPEEPQDIYWLAQCLYLTAQYHRAAHALRSRKLDKFAAKEHQQALDILDLEEPISKRLFGKCLKDESSLKDPSSDWEMSQSSIKSSICLLRGKIYDALDNRTLATYSYKEALKLDVYCFEAFDLLTSHHMLTAQEEKELLESLPLSKLCTEEQELLRFLFENKLKKYNKPSETVIPESVDGLQENLDVVVSLAERHYYNCDFKMCYKLTSVVMEKDPFHANCLPVHIGTLVELNKANATTLEKTYGPAWIAYGHSFAVESEHDQAMAAYFTAAQLMKGCHLPMLYIGLEYGLTNNSKLAERFFGQALSIAPEDPFVMHEVGVVAFQNGEWKTAEKWFLDALEKIKAIGNEVTVDKWEPLLNNLGHVCRKLKKYAEALDYHRQALVLIPQNASTYSAIGYIHSLMGNFENAVDYFHTALGLRRDDTFSVTMLGHCIEMYIGDSEAYIGADIKDKLKCYDFDVHTMKTLKNIISPPWDFREFEVEKQTVEEAGLAPLETSRKTPDSRPSLEETFEIEMNESDMMLETPMSDHST</sequence>
<keyword evidence="5 7" id="KW-0802">TPR repeat</keyword>
<evidence type="ECO:0000256" key="2">
    <source>
        <dbReference type="ARBA" id="ARBA00022737"/>
    </source>
</evidence>
<keyword evidence="1" id="KW-0132">Cell division</keyword>
<name>A0A4U1F785_MONMO</name>
<dbReference type="GO" id="GO:0005737">
    <property type="term" value="C:cytoplasm"/>
    <property type="evidence" value="ECO:0007669"/>
    <property type="project" value="TreeGrafter"/>
</dbReference>
<dbReference type="GO" id="GO:0005680">
    <property type="term" value="C:anaphase-promoting complex"/>
    <property type="evidence" value="ECO:0007669"/>
    <property type="project" value="TreeGrafter"/>
</dbReference>
<keyword evidence="2" id="KW-0677">Repeat</keyword>
<reference evidence="10" key="1">
    <citation type="journal article" date="2019" name="IScience">
        <title>Narwhal Genome Reveals Long-Term Low Genetic Diversity despite Current Large Abundance Size.</title>
        <authorList>
            <person name="Westbury M.V."/>
            <person name="Petersen B."/>
            <person name="Garde E."/>
            <person name="Heide-Jorgensen M.P."/>
            <person name="Lorenzen E.D."/>
        </authorList>
    </citation>
    <scope>NUCLEOTIDE SEQUENCE [LARGE SCALE GENOMIC DNA]</scope>
</reference>
<dbReference type="Gene3D" id="1.25.40.10">
    <property type="entry name" value="Tetratricopeptide repeat domain"/>
    <property type="match status" value="2"/>
</dbReference>
<proteinExistence type="predicted"/>
<evidence type="ECO:0000313" key="10">
    <source>
        <dbReference type="Proteomes" id="UP000308365"/>
    </source>
</evidence>
<feature type="repeat" description="TPR" evidence="7">
    <location>
        <begin position="486"/>
        <end position="519"/>
    </location>
</feature>
<feature type="region of interest" description="Disordered" evidence="8">
    <location>
        <begin position="42"/>
        <end position="103"/>
    </location>
</feature>
<dbReference type="SUPFAM" id="SSF81901">
    <property type="entry name" value="HCP-like"/>
    <property type="match status" value="1"/>
</dbReference>
<feature type="repeat" description="TPR" evidence="7">
    <location>
        <begin position="520"/>
        <end position="553"/>
    </location>
</feature>
<evidence type="ECO:0000256" key="3">
    <source>
        <dbReference type="ARBA" id="ARBA00022776"/>
    </source>
</evidence>
<evidence type="ECO:0000256" key="8">
    <source>
        <dbReference type="SAM" id="MobiDB-lite"/>
    </source>
</evidence>
<dbReference type="PROSITE" id="PS50005">
    <property type="entry name" value="TPR"/>
    <property type="match status" value="2"/>
</dbReference>
<keyword evidence="4" id="KW-0833">Ubl conjugation pathway</keyword>
<dbReference type="GO" id="GO:0045842">
    <property type="term" value="P:positive regulation of mitotic metaphase/anaphase transition"/>
    <property type="evidence" value="ECO:0007669"/>
    <property type="project" value="TreeGrafter"/>
</dbReference>
<keyword evidence="6" id="KW-0131">Cell cycle</keyword>
<comment type="caution">
    <text evidence="9">The sequence shown here is derived from an EMBL/GenBank/DDBJ whole genome shotgun (WGS) entry which is preliminary data.</text>
</comment>
<dbReference type="PANTHER" id="PTHR12558:SF9">
    <property type="entry name" value="CELL DIVISION CYCLE PROTEIN 16 HOMOLOG"/>
    <property type="match status" value="1"/>
</dbReference>
<dbReference type="Pfam" id="PF12895">
    <property type="entry name" value="ANAPC3"/>
    <property type="match status" value="1"/>
</dbReference>
<dbReference type="InterPro" id="IPR019734">
    <property type="entry name" value="TPR_rpt"/>
</dbReference>
<dbReference type="GO" id="GO:0031145">
    <property type="term" value="P:anaphase-promoting complex-dependent catabolic process"/>
    <property type="evidence" value="ECO:0007669"/>
    <property type="project" value="TreeGrafter"/>
</dbReference>
<feature type="compositionally biased region" description="Basic and acidic residues" evidence="8">
    <location>
        <begin position="626"/>
        <end position="637"/>
    </location>
</feature>
<dbReference type="Pfam" id="PF13424">
    <property type="entry name" value="TPR_12"/>
    <property type="match status" value="1"/>
</dbReference>
<dbReference type="EMBL" id="RWIC01000332">
    <property type="protein sequence ID" value="TKC45342.1"/>
    <property type="molecule type" value="Genomic_DNA"/>
</dbReference>
<dbReference type="SMART" id="SM00028">
    <property type="entry name" value="TPR"/>
    <property type="match status" value="6"/>
</dbReference>
<evidence type="ECO:0000256" key="5">
    <source>
        <dbReference type="ARBA" id="ARBA00022803"/>
    </source>
</evidence>
<feature type="region of interest" description="Disordered" evidence="8">
    <location>
        <begin position="1"/>
        <end position="22"/>
    </location>
</feature>
<evidence type="ECO:0000313" key="9">
    <source>
        <dbReference type="EMBL" id="TKC45342.1"/>
    </source>
</evidence>
<dbReference type="PANTHER" id="PTHR12558">
    <property type="entry name" value="CELL DIVISION CYCLE 16,23,27"/>
    <property type="match status" value="1"/>
</dbReference>
<feature type="region of interest" description="Disordered" evidence="8">
    <location>
        <begin position="620"/>
        <end position="639"/>
    </location>
</feature>
<dbReference type="GO" id="GO:0016567">
    <property type="term" value="P:protein ubiquitination"/>
    <property type="evidence" value="ECO:0007669"/>
    <property type="project" value="TreeGrafter"/>
</dbReference>
<feature type="non-terminal residue" evidence="9">
    <location>
        <position position="1"/>
    </location>
</feature>
<dbReference type="GO" id="GO:0051301">
    <property type="term" value="P:cell division"/>
    <property type="evidence" value="ECO:0007669"/>
    <property type="project" value="UniProtKB-KW"/>
</dbReference>
<protein>
    <submittedName>
        <fullName evidence="9">Uncharacterized protein</fullName>
    </submittedName>
</protein>
<gene>
    <name evidence="9" type="ORF">EI555_001097</name>
</gene>
<accession>A0A4U1F785</accession>
<keyword evidence="3" id="KW-0498">Mitosis</keyword>
<evidence type="ECO:0000256" key="7">
    <source>
        <dbReference type="PROSITE-ProRule" id="PRU00339"/>
    </source>
</evidence>
<evidence type="ECO:0000256" key="6">
    <source>
        <dbReference type="ARBA" id="ARBA00023306"/>
    </source>
</evidence>
<evidence type="ECO:0000256" key="1">
    <source>
        <dbReference type="ARBA" id="ARBA00022618"/>
    </source>
</evidence>
<organism evidence="9 10">
    <name type="scientific">Monodon monoceros</name>
    <name type="common">Narwhal</name>
    <name type="synonym">Ceratodon monodon</name>
    <dbReference type="NCBI Taxonomy" id="40151"/>
    <lineage>
        <taxon>Eukaryota</taxon>
        <taxon>Metazoa</taxon>
        <taxon>Chordata</taxon>
        <taxon>Craniata</taxon>
        <taxon>Vertebrata</taxon>
        <taxon>Euteleostomi</taxon>
        <taxon>Mammalia</taxon>
        <taxon>Eutheria</taxon>
        <taxon>Laurasiatheria</taxon>
        <taxon>Artiodactyla</taxon>
        <taxon>Whippomorpha</taxon>
        <taxon>Cetacea</taxon>
        <taxon>Odontoceti</taxon>
        <taxon>Monodontidae</taxon>
        <taxon>Monodon</taxon>
    </lineage>
</organism>
<dbReference type="AlphaFoldDB" id="A0A4U1F785"/>
<dbReference type="Proteomes" id="UP000308365">
    <property type="component" value="Unassembled WGS sequence"/>
</dbReference>
<dbReference type="InterPro" id="IPR011990">
    <property type="entry name" value="TPR-like_helical_dom_sf"/>
</dbReference>
<evidence type="ECO:0000256" key="4">
    <source>
        <dbReference type="ARBA" id="ARBA00022786"/>
    </source>
</evidence>